<dbReference type="Proteomes" id="UP000727407">
    <property type="component" value="Unassembled WGS sequence"/>
</dbReference>
<dbReference type="GO" id="GO:0036126">
    <property type="term" value="C:sperm flagellum"/>
    <property type="evidence" value="ECO:0007669"/>
    <property type="project" value="TreeGrafter"/>
</dbReference>
<comment type="subcellular location">
    <subcellularLocation>
        <location evidence="2">Cell projection</location>
    </subcellularLocation>
    <subcellularLocation>
        <location evidence="1">Cytoplasm</location>
        <location evidence="1">Cytoskeleton</location>
    </subcellularLocation>
</comment>
<dbReference type="GO" id="GO:0005856">
    <property type="term" value="C:cytoskeleton"/>
    <property type="evidence" value="ECO:0007669"/>
    <property type="project" value="UniProtKB-SubCell"/>
</dbReference>
<keyword evidence="9" id="KW-1185">Reference proteome</keyword>
<feature type="non-terminal residue" evidence="8">
    <location>
        <position position="1"/>
    </location>
</feature>
<dbReference type="OrthoDB" id="10254713at2759"/>
<evidence type="ECO:0000256" key="4">
    <source>
        <dbReference type="ARBA" id="ARBA00023212"/>
    </source>
</evidence>
<evidence type="ECO:0000256" key="3">
    <source>
        <dbReference type="ARBA" id="ARBA00022490"/>
    </source>
</evidence>
<sequence>MLANLEDRLQEWKMKKRLHDNYVKTSTDLLVYQGQKMNDHIEKQLETEIEVCVCVCVCVFILGMFWNLLMVFLAQQMLKKKQMVEEKTQEMLEVFLKNNITSLEDKLEYWMEHYDKDMEDKQQELSDIKTNRSNNLTQLQELANKYKECEQVIIEDRMEKETLRKQLEEEQMQMKKAIK</sequence>
<gene>
    <name evidence="8" type="primary">iqcg</name>
    <name evidence="8" type="ORF">DAT39_015816</name>
</gene>
<evidence type="ECO:0000256" key="2">
    <source>
        <dbReference type="ARBA" id="ARBA00004316"/>
    </source>
</evidence>
<organism evidence="8 9">
    <name type="scientific">Clarias magur</name>
    <name type="common">Asian catfish</name>
    <name type="synonym">Macropteronotus magur</name>
    <dbReference type="NCBI Taxonomy" id="1594786"/>
    <lineage>
        <taxon>Eukaryota</taxon>
        <taxon>Metazoa</taxon>
        <taxon>Chordata</taxon>
        <taxon>Craniata</taxon>
        <taxon>Vertebrata</taxon>
        <taxon>Euteleostomi</taxon>
        <taxon>Actinopterygii</taxon>
        <taxon>Neopterygii</taxon>
        <taxon>Teleostei</taxon>
        <taxon>Ostariophysi</taxon>
        <taxon>Siluriformes</taxon>
        <taxon>Clariidae</taxon>
        <taxon>Clarias</taxon>
    </lineage>
</organism>
<dbReference type="EMBL" id="QNUK01000372">
    <property type="protein sequence ID" value="KAF5894476.1"/>
    <property type="molecule type" value="Genomic_DNA"/>
</dbReference>
<feature type="transmembrane region" description="Helical" evidence="7">
    <location>
        <begin position="48"/>
        <end position="73"/>
    </location>
</feature>
<keyword evidence="3" id="KW-0963">Cytoplasm</keyword>
<keyword evidence="7" id="KW-0472">Membrane</keyword>
<evidence type="ECO:0000313" key="9">
    <source>
        <dbReference type="Proteomes" id="UP000727407"/>
    </source>
</evidence>
<protein>
    <submittedName>
        <fullName evidence="8">IQ domain-containing protein G</fullName>
    </submittedName>
</protein>
<comment type="caution">
    <text evidence="8">The sequence shown here is derived from an EMBL/GenBank/DDBJ whole genome shotgun (WGS) entry which is preliminary data.</text>
</comment>
<dbReference type="InterPro" id="IPR042618">
    <property type="entry name" value="IQCG"/>
</dbReference>
<name>A0A8J4TCU4_CLAMG</name>
<evidence type="ECO:0000256" key="5">
    <source>
        <dbReference type="ARBA" id="ARBA00023273"/>
    </source>
</evidence>
<evidence type="ECO:0000256" key="1">
    <source>
        <dbReference type="ARBA" id="ARBA00004245"/>
    </source>
</evidence>
<keyword evidence="7" id="KW-0812">Transmembrane</keyword>
<dbReference type="PANTHER" id="PTHR14871:SF1">
    <property type="entry name" value="DYNEIN REGULATORY COMPLEX PROTEIN 9"/>
    <property type="match status" value="1"/>
</dbReference>
<feature type="coiled-coil region" evidence="6">
    <location>
        <begin position="111"/>
        <end position="177"/>
    </location>
</feature>
<keyword evidence="7" id="KW-1133">Transmembrane helix</keyword>
<accession>A0A8J4TCU4</accession>
<reference evidence="8" key="1">
    <citation type="submission" date="2020-07" db="EMBL/GenBank/DDBJ databases">
        <title>Clarias magur genome sequencing, assembly and annotation.</title>
        <authorList>
            <person name="Kushwaha B."/>
            <person name="Kumar R."/>
            <person name="Das P."/>
            <person name="Joshi C.G."/>
            <person name="Kumar D."/>
            <person name="Nagpure N.S."/>
            <person name="Pandey M."/>
            <person name="Agarwal S."/>
            <person name="Srivastava S."/>
            <person name="Singh M."/>
            <person name="Sahoo L."/>
            <person name="Jayasankar P."/>
            <person name="Meher P.K."/>
            <person name="Koringa P.G."/>
            <person name="Iquebal M.A."/>
            <person name="Das S.P."/>
            <person name="Bit A."/>
            <person name="Patnaik S."/>
            <person name="Patel N."/>
            <person name="Shah T.M."/>
            <person name="Hinsu A."/>
            <person name="Jena J.K."/>
        </authorList>
    </citation>
    <scope>NUCLEOTIDE SEQUENCE</scope>
    <source>
        <strain evidence="8">CIFAMagur01</strain>
        <tissue evidence="8">Testis</tissue>
    </source>
</reference>
<dbReference type="PANTHER" id="PTHR14871">
    <property type="entry name" value="DYNEIN REGULATORY COMPLEX PROTEIN 9"/>
    <property type="match status" value="1"/>
</dbReference>
<keyword evidence="5" id="KW-0966">Cell projection</keyword>
<dbReference type="AlphaFoldDB" id="A0A8J4TCU4"/>
<dbReference type="GO" id="GO:0005737">
    <property type="term" value="C:cytoplasm"/>
    <property type="evidence" value="ECO:0007669"/>
    <property type="project" value="TreeGrafter"/>
</dbReference>
<evidence type="ECO:0000256" key="7">
    <source>
        <dbReference type="SAM" id="Phobius"/>
    </source>
</evidence>
<evidence type="ECO:0000256" key="6">
    <source>
        <dbReference type="SAM" id="Coils"/>
    </source>
</evidence>
<keyword evidence="4" id="KW-0206">Cytoskeleton</keyword>
<dbReference type="GO" id="GO:0007288">
    <property type="term" value="P:sperm axoneme assembly"/>
    <property type="evidence" value="ECO:0007669"/>
    <property type="project" value="TreeGrafter"/>
</dbReference>
<evidence type="ECO:0000313" key="8">
    <source>
        <dbReference type="EMBL" id="KAF5894476.1"/>
    </source>
</evidence>
<keyword evidence="6" id="KW-0175">Coiled coil</keyword>
<proteinExistence type="predicted"/>